<dbReference type="RefSeq" id="WP_036911823.1">
    <property type="nucleotide sequence ID" value="NZ_FNUV01000001.1"/>
</dbReference>
<evidence type="ECO:0000313" key="1">
    <source>
        <dbReference type="EMBL" id="SEF38764.1"/>
    </source>
</evidence>
<dbReference type="EMBL" id="FNUV01000001">
    <property type="protein sequence ID" value="SEF38764.1"/>
    <property type="molecule type" value="Genomic_DNA"/>
</dbReference>
<organism evidence="1 2">
    <name type="scientific">Xylanibacter ruminicola</name>
    <name type="common">Prevotella ruminicola</name>
    <dbReference type="NCBI Taxonomy" id="839"/>
    <lineage>
        <taxon>Bacteria</taxon>
        <taxon>Pseudomonadati</taxon>
        <taxon>Bacteroidota</taxon>
        <taxon>Bacteroidia</taxon>
        <taxon>Bacteroidales</taxon>
        <taxon>Prevotellaceae</taxon>
        <taxon>Xylanibacter</taxon>
    </lineage>
</organism>
<dbReference type="Proteomes" id="UP000236735">
    <property type="component" value="Unassembled WGS sequence"/>
</dbReference>
<dbReference type="Pfam" id="PF02620">
    <property type="entry name" value="YceD"/>
    <property type="match status" value="1"/>
</dbReference>
<accession>A0A1H5RKY7</accession>
<sequence length="175" mass="19746">MCSLELLKVDLKGLKEEETSLDFNLDDAYFKALDGADVKNGSLHVSVSIRKATGFFEFQFHTEGIVIIPCDRCLDDMEQPVETDNRLVVKLGSAYSEEDDVIVVPEDEGILDMAWFIYEFVALVIPIRHVHAPGKCNPAMTQALEELSADRSSDEESNQPIDPRWEKLLKLKEKS</sequence>
<gene>
    <name evidence="1" type="ORF">SAMN05216354_0125</name>
</gene>
<protein>
    <submittedName>
        <fullName evidence="1">Uncharacterized metal-binding protein YceD, DUF177 family</fullName>
    </submittedName>
</protein>
<name>A0A1H5RKY7_XYLRU</name>
<reference evidence="1 2" key="1">
    <citation type="submission" date="2016-10" db="EMBL/GenBank/DDBJ databases">
        <authorList>
            <person name="de Groot N.N."/>
        </authorList>
    </citation>
    <scope>NUCLEOTIDE SEQUENCE [LARGE SCALE GENOMIC DNA]</scope>
    <source>
        <strain evidence="1 2">AR32</strain>
    </source>
</reference>
<evidence type="ECO:0000313" key="2">
    <source>
        <dbReference type="Proteomes" id="UP000236735"/>
    </source>
</evidence>
<dbReference type="InterPro" id="IPR003772">
    <property type="entry name" value="YceD"/>
</dbReference>
<dbReference type="AlphaFoldDB" id="A0A1H5RKY7"/>
<proteinExistence type="predicted"/>